<name>A0A543DKS1_9PSEU</name>
<proteinExistence type="predicted"/>
<evidence type="ECO:0000313" key="2">
    <source>
        <dbReference type="Proteomes" id="UP000315677"/>
    </source>
</evidence>
<accession>A0A543DKS1</accession>
<dbReference type="EMBL" id="VFPA01000003">
    <property type="protein sequence ID" value="TQM09940.1"/>
    <property type="molecule type" value="Genomic_DNA"/>
</dbReference>
<reference evidence="1 2" key="1">
    <citation type="submission" date="2019-06" db="EMBL/GenBank/DDBJ databases">
        <title>Sequencing the genomes of 1000 actinobacteria strains.</title>
        <authorList>
            <person name="Klenk H.-P."/>
        </authorList>
    </citation>
    <scope>NUCLEOTIDE SEQUENCE [LARGE SCALE GENOMIC DNA]</scope>
    <source>
        <strain evidence="1 2">DSM 45301</strain>
    </source>
</reference>
<gene>
    <name evidence="1" type="ORF">FB558_5718</name>
</gene>
<dbReference type="Proteomes" id="UP000315677">
    <property type="component" value="Unassembled WGS sequence"/>
</dbReference>
<dbReference type="RefSeq" id="WP_142058435.1">
    <property type="nucleotide sequence ID" value="NZ_VFPA01000003.1"/>
</dbReference>
<keyword evidence="2" id="KW-1185">Reference proteome</keyword>
<sequence>MVECQRAVVVGVDVAGRAAFVLDAERRVVTAVGVAAADRSWAHVARRAGLTGVDPAPRTAA</sequence>
<evidence type="ECO:0000313" key="1">
    <source>
        <dbReference type="EMBL" id="TQM09940.1"/>
    </source>
</evidence>
<comment type="caution">
    <text evidence="1">The sequence shown here is derived from an EMBL/GenBank/DDBJ whole genome shotgun (WGS) entry which is preliminary data.</text>
</comment>
<dbReference type="AlphaFoldDB" id="A0A543DKS1"/>
<protein>
    <submittedName>
        <fullName evidence="1">Uncharacterized protein</fullName>
    </submittedName>
</protein>
<organism evidence="1 2">
    <name type="scientific">Pseudonocardia kunmingensis</name>
    <dbReference type="NCBI Taxonomy" id="630975"/>
    <lineage>
        <taxon>Bacteria</taxon>
        <taxon>Bacillati</taxon>
        <taxon>Actinomycetota</taxon>
        <taxon>Actinomycetes</taxon>
        <taxon>Pseudonocardiales</taxon>
        <taxon>Pseudonocardiaceae</taxon>
        <taxon>Pseudonocardia</taxon>
    </lineage>
</organism>